<evidence type="ECO:0000256" key="1">
    <source>
        <dbReference type="SAM" id="MobiDB-lite"/>
    </source>
</evidence>
<dbReference type="AlphaFoldDB" id="A0A7E4W644"/>
<reference evidence="2" key="1">
    <citation type="journal article" date="2013" name="Genetics">
        <title>The draft genome and transcriptome of Panagrellus redivivus are shaped by the harsh demands of a free-living lifestyle.</title>
        <authorList>
            <person name="Srinivasan J."/>
            <person name="Dillman A.R."/>
            <person name="Macchietto M.G."/>
            <person name="Heikkinen L."/>
            <person name="Lakso M."/>
            <person name="Fracchia K.M."/>
            <person name="Antoshechkin I."/>
            <person name="Mortazavi A."/>
            <person name="Wong G."/>
            <person name="Sternberg P.W."/>
        </authorList>
    </citation>
    <scope>NUCLEOTIDE SEQUENCE [LARGE SCALE GENOMIC DNA]</scope>
    <source>
        <strain evidence="2">MT8872</strain>
    </source>
</reference>
<sequence>MSDLPLPYQSPPAAGKNLREYIEEEHAILEQNMEALLSLGDKIGTPVGAELNARLGRDAPIVEYIKLMKLRSDLPIEVLTERRLKLGLIVGKEIDKHWIWVKEMGRLTDAFEQIQTLKAVYRSCVTNPEMVASLSMEAFINPSKNADIPPPPPPPQPQPASPEPSEAEPTPSKPSEPSPDDPKPSESMPEPPKPSEAPIIAAEESDDDPIDESATQKAFLDMLARDFERKIYVLKLQEKDKIEQLVSYETGSSVVCPTNGFTLQEHHTISSCAMVDRQAEIYTHLWKELYEIRRQLKVAIFQAEEVAKRKRDLSS</sequence>
<organism evidence="2 3">
    <name type="scientific">Panagrellus redivivus</name>
    <name type="common">Microworm</name>
    <dbReference type="NCBI Taxonomy" id="6233"/>
    <lineage>
        <taxon>Eukaryota</taxon>
        <taxon>Metazoa</taxon>
        <taxon>Ecdysozoa</taxon>
        <taxon>Nematoda</taxon>
        <taxon>Chromadorea</taxon>
        <taxon>Rhabditida</taxon>
        <taxon>Tylenchina</taxon>
        <taxon>Panagrolaimomorpha</taxon>
        <taxon>Panagrolaimoidea</taxon>
        <taxon>Panagrolaimidae</taxon>
        <taxon>Panagrellus</taxon>
    </lineage>
</organism>
<dbReference type="WBParaSite" id="Pan_g7518.t1">
    <property type="protein sequence ID" value="Pan_g7518.t1"/>
    <property type="gene ID" value="Pan_g7518"/>
</dbReference>
<feature type="region of interest" description="Disordered" evidence="1">
    <location>
        <begin position="142"/>
        <end position="197"/>
    </location>
</feature>
<feature type="compositionally biased region" description="Pro residues" evidence="1">
    <location>
        <begin position="148"/>
        <end position="162"/>
    </location>
</feature>
<reference evidence="3" key="2">
    <citation type="submission" date="2020-10" db="UniProtKB">
        <authorList>
            <consortium name="WormBaseParasite"/>
        </authorList>
    </citation>
    <scope>IDENTIFICATION</scope>
</reference>
<accession>A0A7E4W644</accession>
<evidence type="ECO:0000313" key="3">
    <source>
        <dbReference type="WBParaSite" id="Pan_g7518.t1"/>
    </source>
</evidence>
<protein>
    <submittedName>
        <fullName evidence="3">Uncharacterized protein</fullName>
    </submittedName>
</protein>
<evidence type="ECO:0000313" key="2">
    <source>
        <dbReference type="Proteomes" id="UP000492821"/>
    </source>
</evidence>
<dbReference type="Proteomes" id="UP000492821">
    <property type="component" value="Unassembled WGS sequence"/>
</dbReference>
<name>A0A7E4W644_PANRE</name>
<keyword evidence="2" id="KW-1185">Reference proteome</keyword>
<proteinExistence type="predicted"/>